<dbReference type="Proteomes" id="UP001249851">
    <property type="component" value="Unassembled WGS sequence"/>
</dbReference>
<dbReference type="AlphaFoldDB" id="A0AAD9QP22"/>
<reference evidence="1" key="2">
    <citation type="journal article" date="2023" name="Science">
        <title>Genomic signatures of disease resistance in endangered staghorn corals.</title>
        <authorList>
            <person name="Vollmer S.V."/>
            <person name="Selwyn J.D."/>
            <person name="Despard B.A."/>
            <person name="Roesel C.L."/>
        </authorList>
    </citation>
    <scope>NUCLEOTIDE SEQUENCE</scope>
    <source>
        <strain evidence="1">K2</strain>
    </source>
</reference>
<keyword evidence="2" id="KW-1185">Reference proteome</keyword>
<reference evidence="1" key="1">
    <citation type="journal article" date="2023" name="G3 (Bethesda)">
        <title>Whole genome assembly and annotation of the endangered Caribbean coral Acropora cervicornis.</title>
        <authorList>
            <person name="Selwyn J.D."/>
            <person name="Vollmer S.V."/>
        </authorList>
    </citation>
    <scope>NUCLEOTIDE SEQUENCE</scope>
    <source>
        <strain evidence="1">K2</strain>
    </source>
</reference>
<comment type="caution">
    <text evidence="1">The sequence shown here is derived from an EMBL/GenBank/DDBJ whole genome shotgun (WGS) entry which is preliminary data.</text>
</comment>
<sequence>MQHRFCLQANLGYTCQLTSILRTLLANECLWVLTLLRISTVRRHDGKDLFSTRPHGIRPASEGKECTETD</sequence>
<gene>
    <name evidence="1" type="ORF">P5673_011586</name>
</gene>
<dbReference type="EMBL" id="JARQWQ010000021">
    <property type="protein sequence ID" value="KAK2564884.1"/>
    <property type="molecule type" value="Genomic_DNA"/>
</dbReference>
<accession>A0AAD9QP22</accession>
<evidence type="ECO:0000313" key="1">
    <source>
        <dbReference type="EMBL" id="KAK2564884.1"/>
    </source>
</evidence>
<proteinExistence type="predicted"/>
<protein>
    <submittedName>
        <fullName evidence="1">Uncharacterized protein</fullName>
    </submittedName>
</protein>
<evidence type="ECO:0000313" key="2">
    <source>
        <dbReference type="Proteomes" id="UP001249851"/>
    </source>
</evidence>
<organism evidence="1 2">
    <name type="scientific">Acropora cervicornis</name>
    <name type="common">Staghorn coral</name>
    <dbReference type="NCBI Taxonomy" id="6130"/>
    <lineage>
        <taxon>Eukaryota</taxon>
        <taxon>Metazoa</taxon>
        <taxon>Cnidaria</taxon>
        <taxon>Anthozoa</taxon>
        <taxon>Hexacorallia</taxon>
        <taxon>Scleractinia</taxon>
        <taxon>Astrocoeniina</taxon>
        <taxon>Acroporidae</taxon>
        <taxon>Acropora</taxon>
    </lineage>
</organism>
<name>A0AAD9QP22_ACRCE</name>